<evidence type="ECO:0000313" key="2">
    <source>
        <dbReference type="EMBL" id="PNH06535.1"/>
    </source>
</evidence>
<name>A0A2J8A210_9CHLO</name>
<dbReference type="Proteomes" id="UP000236333">
    <property type="component" value="Unassembled WGS sequence"/>
</dbReference>
<comment type="caution">
    <text evidence="2">The sequence shown here is derived from an EMBL/GenBank/DDBJ whole genome shotgun (WGS) entry which is preliminary data.</text>
</comment>
<evidence type="ECO:0000259" key="1">
    <source>
        <dbReference type="PROSITE" id="PS50206"/>
    </source>
</evidence>
<dbReference type="InterPro" id="IPR044664">
    <property type="entry name" value="STR11-like"/>
</dbReference>
<organism evidence="2 3">
    <name type="scientific">Tetrabaena socialis</name>
    <dbReference type="NCBI Taxonomy" id="47790"/>
    <lineage>
        <taxon>Eukaryota</taxon>
        <taxon>Viridiplantae</taxon>
        <taxon>Chlorophyta</taxon>
        <taxon>core chlorophytes</taxon>
        <taxon>Chlorophyceae</taxon>
        <taxon>CS clade</taxon>
        <taxon>Chlamydomonadales</taxon>
        <taxon>Tetrabaenaceae</taxon>
        <taxon>Tetrabaena</taxon>
    </lineage>
</organism>
<sequence>VPVFLEDEEVSLSSLIKRASAFGMGGWWLGGSHMVPNDKFLSLVQAQVPTSARLVVGCQKGLRSLAACEQLSLAGYETLAWVNGGFDSCKSGEVRTEGDVDIRYAGIGGLSEAIGWTVVQQEQNKALGSADGVLKVVGLILVADLMLFAGEYVQAFLEGKM</sequence>
<dbReference type="OrthoDB" id="566238at2759"/>
<gene>
    <name evidence="2" type="ORF">TSOC_007078</name>
</gene>
<dbReference type="PANTHER" id="PTHR45187">
    <property type="entry name" value="RHODANESE-LIKE DOMAIN-CONTAINING PROTEIN 11, CHLOROPLASTIC"/>
    <property type="match status" value="1"/>
</dbReference>
<keyword evidence="3" id="KW-1185">Reference proteome</keyword>
<evidence type="ECO:0000313" key="3">
    <source>
        <dbReference type="Proteomes" id="UP000236333"/>
    </source>
</evidence>
<proteinExistence type="predicted"/>
<dbReference type="PROSITE" id="PS50206">
    <property type="entry name" value="RHODANESE_3"/>
    <property type="match status" value="1"/>
</dbReference>
<dbReference type="Gene3D" id="3.40.250.10">
    <property type="entry name" value="Rhodanese-like domain"/>
    <property type="match status" value="1"/>
</dbReference>
<accession>A0A2J8A210</accession>
<protein>
    <submittedName>
        <fullName evidence="2">Rhodanese-like domain-containing protein 11, chloroplastic</fullName>
    </submittedName>
</protein>
<dbReference type="EMBL" id="PGGS01000230">
    <property type="protein sequence ID" value="PNH06535.1"/>
    <property type="molecule type" value="Genomic_DNA"/>
</dbReference>
<dbReference type="InterPro" id="IPR001763">
    <property type="entry name" value="Rhodanese-like_dom"/>
</dbReference>
<dbReference type="AlphaFoldDB" id="A0A2J8A210"/>
<dbReference type="InterPro" id="IPR036873">
    <property type="entry name" value="Rhodanese-like_dom_sf"/>
</dbReference>
<dbReference type="SUPFAM" id="SSF52821">
    <property type="entry name" value="Rhodanese/Cell cycle control phosphatase"/>
    <property type="match status" value="1"/>
</dbReference>
<dbReference type="PANTHER" id="PTHR45187:SF2">
    <property type="entry name" value="RHODANESE-LIKE DOMAIN-CONTAINING PROTEIN 11, CHLOROPLASTIC"/>
    <property type="match status" value="1"/>
</dbReference>
<feature type="domain" description="Rhodanese" evidence="1">
    <location>
        <begin position="35"/>
        <end position="94"/>
    </location>
</feature>
<feature type="non-terminal residue" evidence="2">
    <location>
        <position position="1"/>
    </location>
</feature>
<reference evidence="2 3" key="1">
    <citation type="journal article" date="2017" name="Mol. Biol. Evol.">
        <title>The 4-celled Tetrabaena socialis nuclear genome reveals the essential components for genetic control of cell number at the origin of multicellularity in the volvocine lineage.</title>
        <authorList>
            <person name="Featherston J."/>
            <person name="Arakaki Y."/>
            <person name="Hanschen E.R."/>
            <person name="Ferris P.J."/>
            <person name="Michod R.E."/>
            <person name="Olson B.J.S.C."/>
            <person name="Nozaki H."/>
            <person name="Durand P.M."/>
        </authorList>
    </citation>
    <scope>NUCLEOTIDE SEQUENCE [LARGE SCALE GENOMIC DNA]</scope>
    <source>
        <strain evidence="2 3">NIES-571</strain>
    </source>
</reference>